<keyword evidence="2" id="KW-1185">Reference proteome</keyword>
<dbReference type="EMBL" id="JAANIU010006524">
    <property type="protein sequence ID" value="KAG1541485.1"/>
    <property type="molecule type" value="Genomic_DNA"/>
</dbReference>
<proteinExistence type="predicted"/>
<sequence length="174" mass="19104">MVDVDRLHPVRGQYRCRMAGVCGRCGLVLGWHWSARGGPDRSGQLDAWRREHGGQLFHEPVNAALRELACRGPDLRVVICLPVFQRRRLYGIAAGDAQPGRAAGGRLCNGEGGLMLQIVRNRVARQRLVGERPQAGVCADDLRVLGKRIRMCDEVLGQMAAQQCGDFVDGRAGH</sequence>
<protein>
    <submittedName>
        <fullName evidence="1">Uncharacterized protein</fullName>
    </submittedName>
</protein>
<dbReference type="AlphaFoldDB" id="A0A9P6Y7P9"/>
<evidence type="ECO:0000313" key="2">
    <source>
        <dbReference type="Proteomes" id="UP000740926"/>
    </source>
</evidence>
<reference evidence="1 2" key="1">
    <citation type="journal article" date="2020" name="Microb. Genom.">
        <title>Genetic diversity of clinical and environmental Mucorales isolates obtained from an investigation of mucormycosis cases among solid organ transplant recipients.</title>
        <authorList>
            <person name="Nguyen M.H."/>
            <person name="Kaul D."/>
            <person name="Muto C."/>
            <person name="Cheng S.J."/>
            <person name="Richter R.A."/>
            <person name="Bruno V.M."/>
            <person name="Liu G."/>
            <person name="Beyhan S."/>
            <person name="Sundermann A.J."/>
            <person name="Mounaud S."/>
            <person name="Pasculle A.W."/>
            <person name="Nierman W.C."/>
            <person name="Driscoll E."/>
            <person name="Cumbie R."/>
            <person name="Clancy C.J."/>
            <person name="Dupont C.L."/>
        </authorList>
    </citation>
    <scope>NUCLEOTIDE SEQUENCE [LARGE SCALE GENOMIC DNA]</scope>
    <source>
        <strain evidence="1 2">GL24</strain>
    </source>
</reference>
<organism evidence="1 2">
    <name type="scientific">Rhizopus delemar</name>
    <dbReference type="NCBI Taxonomy" id="936053"/>
    <lineage>
        <taxon>Eukaryota</taxon>
        <taxon>Fungi</taxon>
        <taxon>Fungi incertae sedis</taxon>
        <taxon>Mucoromycota</taxon>
        <taxon>Mucoromycotina</taxon>
        <taxon>Mucoromycetes</taxon>
        <taxon>Mucorales</taxon>
        <taxon>Mucorineae</taxon>
        <taxon>Rhizopodaceae</taxon>
        <taxon>Rhizopus</taxon>
    </lineage>
</organism>
<dbReference type="Proteomes" id="UP000740926">
    <property type="component" value="Unassembled WGS sequence"/>
</dbReference>
<evidence type="ECO:0000313" key="1">
    <source>
        <dbReference type="EMBL" id="KAG1541485.1"/>
    </source>
</evidence>
<comment type="caution">
    <text evidence="1">The sequence shown here is derived from an EMBL/GenBank/DDBJ whole genome shotgun (WGS) entry which is preliminary data.</text>
</comment>
<gene>
    <name evidence="1" type="ORF">G6F50_014228</name>
</gene>
<accession>A0A9P6Y7P9</accession>
<name>A0A9P6Y7P9_9FUNG</name>